<gene>
    <name evidence="6" type="ORF">HPP92_006095</name>
</gene>
<dbReference type="GO" id="GO:0004869">
    <property type="term" value="F:cysteine-type endopeptidase inhibitor activity"/>
    <property type="evidence" value="ECO:0007669"/>
    <property type="project" value="UniProtKB-KW"/>
</dbReference>
<evidence type="ECO:0000313" key="7">
    <source>
        <dbReference type="Proteomes" id="UP000636800"/>
    </source>
</evidence>
<feature type="chain" id="PRO_5032753378" description="Cystatin domain-containing protein" evidence="4">
    <location>
        <begin position="22"/>
        <end position="120"/>
    </location>
</feature>
<comment type="similarity">
    <text evidence="1">Belongs to the cystatin family. Phytocystatin subfamily.</text>
</comment>
<name>A0A835VBK1_VANPL</name>
<proteinExistence type="inferred from homology"/>
<keyword evidence="7" id="KW-1185">Reference proteome</keyword>
<dbReference type="Pfam" id="PF16845">
    <property type="entry name" value="SQAPI"/>
    <property type="match status" value="1"/>
</dbReference>
<feature type="signal peptide" evidence="4">
    <location>
        <begin position="1"/>
        <end position="21"/>
    </location>
</feature>
<accession>A0A835VBK1</accession>
<protein>
    <recommendedName>
        <fullName evidence="5">Cystatin domain-containing protein</fullName>
    </recommendedName>
</protein>
<dbReference type="InterPro" id="IPR000010">
    <property type="entry name" value="Cystatin_dom"/>
</dbReference>
<dbReference type="InterPro" id="IPR046350">
    <property type="entry name" value="Cystatin_sf"/>
</dbReference>
<evidence type="ECO:0000256" key="1">
    <source>
        <dbReference type="ARBA" id="ARBA00007233"/>
    </source>
</evidence>
<keyword evidence="4" id="KW-0732">Signal</keyword>
<dbReference type="SUPFAM" id="SSF54403">
    <property type="entry name" value="Cystatin/monellin"/>
    <property type="match status" value="1"/>
</dbReference>
<dbReference type="EMBL" id="JADCNL010000002">
    <property type="protein sequence ID" value="KAG0492697.1"/>
    <property type="molecule type" value="Genomic_DNA"/>
</dbReference>
<sequence>MRVFPLFLSSLLVAAVVSASAANVRPSQDVGDWKPIKNLRDPHVLEIARFAVAEHNKEADVVLKLGRVVRGEIQVASGINYRLVFQAARARGGDDEYVAVVWEKSWQNFRRLTSFRPLEP</sequence>
<reference evidence="6 7" key="1">
    <citation type="journal article" date="2020" name="Nat. Food">
        <title>A phased Vanilla planifolia genome enables genetic improvement of flavour and production.</title>
        <authorList>
            <person name="Hasing T."/>
            <person name="Tang H."/>
            <person name="Brym M."/>
            <person name="Khazi F."/>
            <person name="Huang T."/>
            <person name="Chambers A.H."/>
        </authorList>
    </citation>
    <scope>NUCLEOTIDE SEQUENCE [LARGE SCALE GENOMIC DNA]</scope>
    <source>
        <tissue evidence="6">Leaf</tissue>
    </source>
</reference>
<evidence type="ECO:0000259" key="5">
    <source>
        <dbReference type="SMART" id="SM00043"/>
    </source>
</evidence>
<dbReference type="PANTHER" id="PTHR47364:SF2">
    <property type="entry name" value="CYSTEINE PROTEINASE INHIBITOR 5"/>
    <property type="match status" value="1"/>
</dbReference>
<keyword evidence="2" id="KW-0646">Protease inhibitor</keyword>
<evidence type="ECO:0000256" key="4">
    <source>
        <dbReference type="SAM" id="SignalP"/>
    </source>
</evidence>
<comment type="caution">
    <text evidence="6">The sequence shown here is derived from an EMBL/GenBank/DDBJ whole genome shotgun (WGS) entry which is preliminary data.</text>
</comment>
<dbReference type="PANTHER" id="PTHR47364">
    <property type="entry name" value="CYSTEINE PROTEINASE INHIBITOR 5"/>
    <property type="match status" value="1"/>
</dbReference>
<dbReference type="CDD" id="cd00042">
    <property type="entry name" value="CY"/>
    <property type="match status" value="1"/>
</dbReference>
<dbReference type="Proteomes" id="UP000636800">
    <property type="component" value="Chromosome 2"/>
</dbReference>
<evidence type="ECO:0000256" key="3">
    <source>
        <dbReference type="ARBA" id="ARBA00022704"/>
    </source>
</evidence>
<feature type="domain" description="Cystatin" evidence="5">
    <location>
        <begin position="28"/>
        <end position="118"/>
    </location>
</feature>
<dbReference type="AlphaFoldDB" id="A0A835VBK1"/>
<evidence type="ECO:0000256" key="2">
    <source>
        <dbReference type="ARBA" id="ARBA00022690"/>
    </source>
</evidence>
<organism evidence="6 7">
    <name type="scientific">Vanilla planifolia</name>
    <name type="common">Vanilla</name>
    <dbReference type="NCBI Taxonomy" id="51239"/>
    <lineage>
        <taxon>Eukaryota</taxon>
        <taxon>Viridiplantae</taxon>
        <taxon>Streptophyta</taxon>
        <taxon>Embryophyta</taxon>
        <taxon>Tracheophyta</taxon>
        <taxon>Spermatophyta</taxon>
        <taxon>Magnoliopsida</taxon>
        <taxon>Liliopsida</taxon>
        <taxon>Asparagales</taxon>
        <taxon>Orchidaceae</taxon>
        <taxon>Vanilloideae</taxon>
        <taxon>Vanilleae</taxon>
        <taxon>Vanilla</taxon>
    </lineage>
</organism>
<evidence type="ECO:0000313" key="6">
    <source>
        <dbReference type="EMBL" id="KAG0492697.1"/>
    </source>
</evidence>
<keyword evidence="3" id="KW-0789">Thiol protease inhibitor</keyword>
<dbReference type="SMART" id="SM00043">
    <property type="entry name" value="CY"/>
    <property type="match status" value="1"/>
</dbReference>
<dbReference type="Gene3D" id="3.10.450.10">
    <property type="match status" value="1"/>
</dbReference>